<evidence type="ECO:0000259" key="2">
    <source>
        <dbReference type="Pfam" id="PF01266"/>
    </source>
</evidence>
<protein>
    <submittedName>
        <fullName evidence="3">FAD-binding oxidoreductase</fullName>
    </submittedName>
</protein>
<dbReference type="RefSeq" id="WP_126826850.1">
    <property type="nucleotide sequence ID" value="NZ_PIQG01000002.1"/>
</dbReference>
<evidence type="ECO:0000313" key="3">
    <source>
        <dbReference type="EMBL" id="RUO78482.1"/>
    </source>
</evidence>
<comment type="caution">
    <text evidence="3">The sequence shown here is derived from an EMBL/GenBank/DDBJ whole genome shotgun (WGS) entry which is preliminary data.</text>
</comment>
<dbReference type="Gene3D" id="3.50.50.60">
    <property type="entry name" value="FAD/NAD(P)-binding domain"/>
    <property type="match status" value="1"/>
</dbReference>
<reference evidence="3 4" key="1">
    <citation type="journal article" date="2011" name="Front. Microbiol.">
        <title>Genomic signatures of strain selection and enhancement in Bacillus atrophaeus var. globigii, a historical biowarfare simulant.</title>
        <authorList>
            <person name="Gibbons H.S."/>
            <person name="Broomall S.M."/>
            <person name="McNew L.A."/>
            <person name="Daligault H."/>
            <person name="Chapman C."/>
            <person name="Bruce D."/>
            <person name="Karavis M."/>
            <person name="Krepps M."/>
            <person name="McGregor P.A."/>
            <person name="Hong C."/>
            <person name="Park K.H."/>
            <person name="Akmal A."/>
            <person name="Feldman A."/>
            <person name="Lin J.S."/>
            <person name="Chang W.E."/>
            <person name="Higgs B.W."/>
            <person name="Demirev P."/>
            <person name="Lindquist J."/>
            <person name="Liem A."/>
            <person name="Fochler E."/>
            <person name="Read T.D."/>
            <person name="Tapia R."/>
            <person name="Johnson S."/>
            <person name="Bishop-Lilly K.A."/>
            <person name="Detter C."/>
            <person name="Han C."/>
            <person name="Sozhamannan S."/>
            <person name="Rosenzweig C.N."/>
            <person name="Skowronski E.W."/>
        </authorList>
    </citation>
    <scope>NUCLEOTIDE SEQUENCE [LARGE SCALE GENOMIC DNA]</scope>
    <source>
        <strain evidence="3 4">PIT1</strain>
    </source>
</reference>
<dbReference type="EMBL" id="PIQG01000002">
    <property type="protein sequence ID" value="RUO78482.1"/>
    <property type="molecule type" value="Genomic_DNA"/>
</dbReference>
<name>A0A432ZLX8_9GAMM</name>
<evidence type="ECO:0000313" key="4">
    <source>
        <dbReference type="Proteomes" id="UP000288279"/>
    </source>
</evidence>
<dbReference type="GO" id="GO:0005737">
    <property type="term" value="C:cytoplasm"/>
    <property type="evidence" value="ECO:0007669"/>
    <property type="project" value="TreeGrafter"/>
</dbReference>
<dbReference type="Proteomes" id="UP000288279">
    <property type="component" value="Unassembled WGS sequence"/>
</dbReference>
<dbReference type="AlphaFoldDB" id="A0A432ZLX8"/>
<evidence type="ECO:0000256" key="1">
    <source>
        <dbReference type="ARBA" id="ARBA00023002"/>
    </source>
</evidence>
<accession>A0A432ZLX8</accession>
<sequence length="441" mass="48834">MYDPLVDARPDPQAAPASSYWQAHTHTVWPEPQQPPTQADMVVIGGGYTGLNAALELAERYQQQVVLLEANQLGWGCSTRNAGFAMPGTGRLGYQQWAERLGEQTAQAIQQEYRAGFAQLERHLAACPEQLQIQRGGYLKIAHKASTVAALKRQYEALSAYEPSTRWLDYEATQERLKSPQAHAALHFTHSFGVNPLLLASSIARQAAAAGAQLCPHQVVENIERNANGFTVRTQTQQIQAHKVLICSNGYTPNKLHPALHGRSLPVLSSVLVTRPLTATELAATGLTSQHLVMDTRVLKYYFRLLPDNRLLFGGRGAVRGKDANKAKYARHLLAALAATFPQLQRLSQQPPDYFWSGWVSVALDDYPRIYSPEPGLFTAMGYCGSGVTFTQVAGQRLAQLAMGEQLPALPFYQSELPRFPLASLRRLGQWGFYQWARLTQ</sequence>
<dbReference type="InterPro" id="IPR006076">
    <property type="entry name" value="FAD-dep_OxRdtase"/>
</dbReference>
<dbReference type="PANTHER" id="PTHR13847">
    <property type="entry name" value="SARCOSINE DEHYDROGENASE-RELATED"/>
    <property type="match status" value="1"/>
</dbReference>
<keyword evidence="1" id="KW-0560">Oxidoreductase</keyword>
<feature type="domain" description="FAD dependent oxidoreductase" evidence="2">
    <location>
        <begin position="40"/>
        <end position="401"/>
    </location>
</feature>
<dbReference type="InterPro" id="IPR036188">
    <property type="entry name" value="FAD/NAD-bd_sf"/>
</dbReference>
<dbReference type="Pfam" id="PF01266">
    <property type="entry name" value="DAO"/>
    <property type="match status" value="1"/>
</dbReference>
<proteinExistence type="predicted"/>
<organism evidence="3 4">
    <name type="scientific">Pseudidiomarina taiwanensis</name>
    <dbReference type="NCBI Taxonomy" id="337250"/>
    <lineage>
        <taxon>Bacteria</taxon>
        <taxon>Pseudomonadati</taxon>
        <taxon>Pseudomonadota</taxon>
        <taxon>Gammaproteobacteria</taxon>
        <taxon>Alteromonadales</taxon>
        <taxon>Idiomarinaceae</taxon>
        <taxon>Pseudidiomarina</taxon>
    </lineage>
</organism>
<dbReference type="PANTHER" id="PTHR13847:SF281">
    <property type="entry name" value="FAD DEPENDENT OXIDOREDUCTASE DOMAIN-CONTAINING PROTEIN"/>
    <property type="match status" value="1"/>
</dbReference>
<keyword evidence="4" id="KW-1185">Reference proteome</keyword>
<dbReference type="Gene3D" id="3.30.9.10">
    <property type="entry name" value="D-Amino Acid Oxidase, subunit A, domain 2"/>
    <property type="match status" value="1"/>
</dbReference>
<gene>
    <name evidence="3" type="ORF">CWI83_05500</name>
</gene>
<dbReference type="SUPFAM" id="SSF51905">
    <property type="entry name" value="FAD/NAD(P)-binding domain"/>
    <property type="match status" value="1"/>
</dbReference>
<dbReference type="OrthoDB" id="311718at2"/>
<dbReference type="GO" id="GO:0016491">
    <property type="term" value="F:oxidoreductase activity"/>
    <property type="evidence" value="ECO:0007669"/>
    <property type="project" value="UniProtKB-KW"/>
</dbReference>